<comment type="subcellular location">
    <subcellularLocation>
        <location evidence="1">Membrane</location>
        <topology evidence="1">Multi-pass membrane protein</topology>
    </subcellularLocation>
</comment>
<dbReference type="Pfam" id="PF03471">
    <property type="entry name" value="CorC_HlyC"/>
    <property type="match status" value="1"/>
</dbReference>
<keyword evidence="7 9" id="KW-0472">Membrane</keyword>
<feature type="domain" description="CBS" evidence="11">
    <location>
        <begin position="209"/>
        <end position="270"/>
    </location>
</feature>
<evidence type="ECO:0000256" key="7">
    <source>
        <dbReference type="ARBA" id="ARBA00023136"/>
    </source>
</evidence>
<dbReference type="PROSITE" id="PS51846">
    <property type="entry name" value="CNNM"/>
    <property type="match status" value="1"/>
</dbReference>
<evidence type="ECO:0000256" key="10">
    <source>
        <dbReference type="SAM" id="Phobius"/>
    </source>
</evidence>
<evidence type="ECO:0000313" key="14">
    <source>
        <dbReference type="Proteomes" id="UP001056429"/>
    </source>
</evidence>
<dbReference type="InterPro" id="IPR046342">
    <property type="entry name" value="CBS_dom_sf"/>
</dbReference>
<keyword evidence="6 8" id="KW-0129">CBS domain</keyword>
<evidence type="ECO:0000256" key="5">
    <source>
        <dbReference type="ARBA" id="ARBA00022989"/>
    </source>
</evidence>
<dbReference type="PANTHER" id="PTHR22777:SF17">
    <property type="entry name" value="UPF0053 PROTEIN SLL0260"/>
    <property type="match status" value="1"/>
</dbReference>
<dbReference type="SMART" id="SM00116">
    <property type="entry name" value="CBS"/>
    <property type="match status" value="2"/>
</dbReference>
<evidence type="ECO:0000256" key="1">
    <source>
        <dbReference type="ARBA" id="ARBA00004141"/>
    </source>
</evidence>
<comment type="caution">
    <text evidence="13">The sequence shown here is derived from an EMBL/GenBank/DDBJ whole genome shotgun (WGS) entry which is preliminary data.</text>
</comment>
<dbReference type="InterPro" id="IPR044751">
    <property type="entry name" value="Ion_transp-like_CBS"/>
</dbReference>
<proteinExistence type="inferred from homology"/>
<keyword evidence="14" id="KW-1185">Reference proteome</keyword>
<dbReference type="InterPro" id="IPR016169">
    <property type="entry name" value="FAD-bd_PCMH_sub2"/>
</dbReference>
<dbReference type="Pfam" id="PF00571">
    <property type="entry name" value="CBS"/>
    <property type="match status" value="2"/>
</dbReference>
<dbReference type="SMART" id="SM01091">
    <property type="entry name" value="CorC_HlyC"/>
    <property type="match status" value="1"/>
</dbReference>
<evidence type="ECO:0000256" key="2">
    <source>
        <dbReference type="ARBA" id="ARBA00006337"/>
    </source>
</evidence>
<evidence type="ECO:0000259" key="11">
    <source>
        <dbReference type="PROSITE" id="PS51371"/>
    </source>
</evidence>
<dbReference type="SUPFAM" id="SSF56176">
    <property type="entry name" value="FAD-binding/transporter-associated domain-like"/>
    <property type="match status" value="1"/>
</dbReference>
<reference evidence="13" key="2">
    <citation type="submission" date="2021-04" db="EMBL/GenBank/DDBJ databases">
        <authorList>
            <person name="Dong X."/>
        </authorList>
    </citation>
    <scope>NUCLEOTIDE SEQUENCE</scope>
    <source>
        <strain evidence="13">ZWT</strain>
    </source>
</reference>
<feature type="domain" description="CNNM transmembrane" evidence="12">
    <location>
        <begin position="1"/>
        <end position="190"/>
    </location>
</feature>
<dbReference type="EMBL" id="JAGSOJ010000001">
    <property type="protein sequence ID" value="MCM1988634.1"/>
    <property type="molecule type" value="Genomic_DNA"/>
</dbReference>
<dbReference type="InterPro" id="IPR000644">
    <property type="entry name" value="CBS_dom"/>
</dbReference>
<dbReference type="FunFam" id="3.10.580.10:FF:000002">
    <property type="entry name" value="Magnesium/cobalt efflux protein CorC"/>
    <property type="match status" value="1"/>
</dbReference>
<keyword evidence="4" id="KW-0677">Repeat</keyword>
<dbReference type="Proteomes" id="UP001056429">
    <property type="component" value="Unassembled WGS sequence"/>
</dbReference>
<reference evidence="13" key="1">
    <citation type="journal article" date="2021" name="mSystems">
        <title>Bacteria and Archaea Synergistically Convert Glycine Betaine to Biogenic Methane in the Formosa Cold Seep of the South China Sea.</title>
        <authorList>
            <person name="Li L."/>
            <person name="Zhang W."/>
            <person name="Zhang S."/>
            <person name="Song L."/>
            <person name="Sun Q."/>
            <person name="Zhang H."/>
            <person name="Xiang H."/>
            <person name="Dong X."/>
        </authorList>
    </citation>
    <scope>NUCLEOTIDE SEQUENCE</scope>
    <source>
        <strain evidence="13">ZWT</strain>
    </source>
</reference>
<dbReference type="AlphaFoldDB" id="A0A9J6NVX4"/>
<name>A0A9J6NVX4_9CLOT</name>
<protein>
    <submittedName>
        <fullName evidence="13">HlyC/CorC family transporter</fullName>
    </submittedName>
</protein>
<dbReference type="SUPFAM" id="SSF54631">
    <property type="entry name" value="CBS-domain pair"/>
    <property type="match status" value="1"/>
</dbReference>
<dbReference type="Gene3D" id="3.30.465.10">
    <property type="match status" value="1"/>
</dbReference>
<evidence type="ECO:0000313" key="13">
    <source>
        <dbReference type="EMBL" id="MCM1988634.1"/>
    </source>
</evidence>
<dbReference type="CDD" id="cd04590">
    <property type="entry name" value="CBS_pair_CorC_HlyC_assoc"/>
    <property type="match status" value="1"/>
</dbReference>
<sequence length="421" mass="47454">MTEVLYFKITLLIILLVLSGMFSGSETSIMGMSIAKIKQMEEVDEKGAKTLKRLKKKLSSLLITILIGNNIVNIAATALLTELTVEYFTGANAAVIVTVIMTILILIFGEITPKTYASHNPEKVAVKLGGFLELLDFLFKPISIVLKLITNFFIKTLGGDINHISTFVTEEEIRSLVDVGEEEGIVNAQEREMIDGVFEIDEMNVSEIMVPRIDVVAVEESSTLYDFLEIIRDYGHSRIPVYKESIDNIIGIIHAKDLLILDIINMNEDEAVDISTLMRPAFYVPENKKISDLLVEFKQKKTHMAIILDEYGGTEGIVTIEDVIEEIVGDIFDEYDDEVKLIEKINDKHYIVKGDIDLEEIEELFNVEFPEQESYGSLGGYIFNTLGRVPEEGDKVEYRGLVMTVKKLVNRRIIQIEIEVT</sequence>
<evidence type="ECO:0000256" key="8">
    <source>
        <dbReference type="PROSITE-ProRule" id="PRU00703"/>
    </source>
</evidence>
<accession>A0A9J6NVX4</accession>
<gene>
    <name evidence="13" type="ORF">KDK92_02705</name>
</gene>
<dbReference type="InterPro" id="IPR002550">
    <property type="entry name" value="CNNM"/>
</dbReference>
<evidence type="ECO:0000259" key="12">
    <source>
        <dbReference type="PROSITE" id="PS51846"/>
    </source>
</evidence>
<evidence type="ECO:0000256" key="4">
    <source>
        <dbReference type="ARBA" id="ARBA00022737"/>
    </source>
</evidence>
<feature type="transmembrane region" description="Helical" evidence="10">
    <location>
        <begin position="61"/>
        <end position="81"/>
    </location>
</feature>
<dbReference type="InterPro" id="IPR005170">
    <property type="entry name" value="Transptr-assoc_dom"/>
</dbReference>
<feature type="domain" description="CBS" evidence="11">
    <location>
        <begin position="277"/>
        <end position="334"/>
    </location>
</feature>
<dbReference type="Gene3D" id="3.10.580.10">
    <property type="entry name" value="CBS-domain"/>
    <property type="match status" value="1"/>
</dbReference>
<dbReference type="Pfam" id="PF01595">
    <property type="entry name" value="CNNM"/>
    <property type="match status" value="1"/>
</dbReference>
<evidence type="ECO:0000256" key="3">
    <source>
        <dbReference type="ARBA" id="ARBA00022692"/>
    </source>
</evidence>
<dbReference type="GO" id="GO:0016020">
    <property type="term" value="C:membrane"/>
    <property type="evidence" value="ECO:0007669"/>
    <property type="project" value="UniProtKB-SubCell"/>
</dbReference>
<dbReference type="RefSeq" id="WP_250857506.1">
    <property type="nucleotide sequence ID" value="NZ_JAGSOJ010000001.1"/>
</dbReference>
<dbReference type="PANTHER" id="PTHR22777">
    <property type="entry name" value="HEMOLYSIN-RELATED"/>
    <property type="match status" value="1"/>
</dbReference>
<dbReference type="InterPro" id="IPR036318">
    <property type="entry name" value="FAD-bd_PCMH-like_sf"/>
</dbReference>
<evidence type="ECO:0000256" key="6">
    <source>
        <dbReference type="ARBA" id="ARBA00023122"/>
    </source>
</evidence>
<comment type="similarity">
    <text evidence="2">Belongs to the UPF0053 family.</text>
</comment>
<keyword evidence="3 9" id="KW-0812">Transmembrane</keyword>
<dbReference type="PROSITE" id="PS51371">
    <property type="entry name" value="CBS"/>
    <property type="match status" value="2"/>
</dbReference>
<organism evidence="13 14">
    <name type="scientific">Oceanirhabdus seepicola</name>
    <dbReference type="NCBI Taxonomy" id="2828781"/>
    <lineage>
        <taxon>Bacteria</taxon>
        <taxon>Bacillati</taxon>
        <taxon>Bacillota</taxon>
        <taxon>Clostridia</taxon>
        <taxon>Eubacteriales</taxon>
        <taxon>Clostridiaceae</taxon>
        <taxon>Oceanirhabdus</taxon>
    </lineage>
</organism>
<keyword evidence="5 9" id="KW-1133">Transmembrane helix</keyword>
<evidence type="ECO:0000256" key="9">
    <source>
        <dbReference type="PROSITE-ProRule" id="PRU01193"/>
    </source>
</evidence>
<dbReference type="GO" id="GO:0050660">
    <property type="term" value="F:flavin adenine dinucleotide binding"/>
    <property type="evidence" value="ECO:0007669"/>
    <property type="project" value="InterPro"/>
</dbReference>
<feature type="transmembrane region" description="Helical" evidence="10">
    <location>
        <begin position="87"/>
        <end position="108"/>
    </location>
</feature>
<feature type="transmembrane region" description="Helical" evidence="10">
    <location>
        <begin position="6"/>
        <end position="24"/>
    </location>
</feature>